<name>A0AAD4F359_9PEZI</name>
<keyword evidence="6 14" id="KW-0732">Signal</keyword>
<comment type="catalytic activity">
    <reaction evidence="1 11 12">
        <text>Endohydrolysis of (1-&gt;4)-beta-D-xylosidic linkages in xylans.</text>
        <dbReference type="EC" id="3.2.1.8"/>
    </reaction>
</comment>
<evidence type="ECO:0000259" key="16">
    <source>
        <dbReference type="PROSITE" id="PS51761"/>
    </source>
</evidence>
<dbReference type="PROSITE" id="PS00776">
    <property type="entry name" value="GH11_1"/>
    <property type="match status" value="1"/>
</dbReference>
<evidence type="ECO:0000256" key="2">
    <source>
        <dbReference type="ARBA" id="ARBA00004851"/>
    </source>
</evidence>
<evidence type="ECO:0000256" key="10">
    <source>
        <dbReference type="ARBA" id="ARBA00023326"/>
    </source>
</evidence>
<dbReference type="PROSITE" id="PS51164">
    <property type="entry name" value="CBM1_2"/>
    <property type="match status" value="1"/>
</dbReference>
<evidence type="ECO:0000256" key="11">
    <source>
        <dbReference type="PROSITE-ProRule" id="PRU01097"/>
    </source>
</evidence>
<dbReference type="Proteomes" id="UP001197093">
    <property type="component" value="Unassembled WGS sequence"/>
</dbReference>
<dbReference type="Pfam" id="PF00457">
    <property type="entry name" value="Glyco_hydro_11"/>
    <property type="match status" value="1"/>
</dbReference>
<dbReference type="InterPro" id="IPR001137">
    <property type="entry name" value="Glyco_hydro_11"/>
</dbReference>
<dbReference type="GO" id="GO:0045493">
    <property type="term" value="P:xylan catabolic process"/>
    <property type="evidence" value="ECO:0007669"/>
    <property type="project" value="UniProtKB-UniRule"/>
</dbReference>
<keyword evidence="9 11" id="KW-0326">Glycosidase</keyword>
<dbReference type="InterPro" id="IPR013320">
    <property type="entry name" value="ConA-like_dom_sf"/>
</dbReference>
<feature type="domain" description="GH11" evidence="16">
    <location>
        <begin position="32"/>
        <end position="220"/>
    </location>
</feature>
<dbReference type="PANTHER" id="PTHR46828:SF3">
    <property type="entry name" value="ENDO-1,4-BETA-XYLANASE"/>
    <property type="match status" value="1"/>
</dbReference>
<feature type="domain" description="CBM1" evidence="15">
    <location>
        <begin position="242"/>
        <end position="281"/>
    </location>
</feature>
<comment type="similarity">
    <text evidence="3 11 12">Belongs to the glycosyl hydrolase 11 (cellulase G) family.</text>
</comment>
<sequence length="281" mass="28795">MVNFSSLFLAATAAVAAVAAPGEMPGMSKRQTLTSSSTGESGGYYYSFWTDGAGNVKFTNGAGGQYSSQWSGNGNWVGGKGWRTGAARTIDYSGTYSPNGNSYLAVYGWTKSPLIEYYVVENFGTYDPSTGATRLGSVTTDGSVYNIYRTQRVNQPSIEGTSTFYQYWSVRVNKRTGGSVNMANHFNAWKAAGLTLGTHDYQIVATEGYFSSGSSSITVGSSGSTGGGSTGGGSTGGGSTGGGSTGGGSTGGGSTNGWTGPTCCASGSTCKASNQWYSQCL</sequence>
<dbReference type="SMART" id="SM00236">
    <property type="entry name" value="fCBD"/>
    <property type="match status" value="1"/>
</dbReference>
<feature type="chain" id="PRO_5042065112" description="Endo-1,4-beta-xylanase" evidence="14">
    <location>
        <begin position="20"/>
        <end position="281"/>
    </location>
</feature>
<evidence type="ECO:0000256" key="8">
    <source>
        <dbReference type="ARBA" id="ARBA00023277"/>
    </source>
</evidence>
<dbReference type="InterPro" id="IPR033123">
    <property type="entry name" value="GH11_dom"/>
</dbReference>
<dbReference type="PANTHER" id="PTHR46828">
    <property type="entry name" value="ENDO-1,4-BETA-XYLANASE A-RELATED"/>
    <property type="match status" value="1"/>
</dbReference>
<dbReference type="GO" id="GO:0030248">
    <property type="term" value="F:cellulose binding"/>
    <property type="evidence" value="ECO:0007669"/>
    <property type="project" value="InterPro"/>
</dbReference>
<feature type="signal peptide" evidence="14">
    <location>
        <begin position="1"/>
        <end position="19"/>
    </location>
</feature>
<dbReference type="PROSITE" id="PS51761">
    <property type="entry name" value="GH11_3"/>
    <property type="match status" value="1"/>
</dbReference>
<dbReference type="AlphaFoldDB" id="A0AAD4F359"/>
<dbReference type="EMBL" id="JAHCVI010000002">
    <property type="protein sequence ID" value="KAG7289958.1"/>
    <property type="molecule type" value="Genomic_DNA"/>
</dbReference>
<keyword evidence="8 11" id="KW-0119">Carbohydrate metabolism</keyword>
<evidence type="ECO:0000256" key="12">
    <source>
        <dbReference type="RuleBase" id="RU362015"/>
    </source>
</evidence>
<accession>A0AAD4F359</accession>
<dbReference type="GO" id="GO:0031176">
    <property type="term" value="F:endo-1,4-beta-xylanase activity"/>
    <property type="evidence" value="ECO:0007669"/>
    <property type="project" value="UniProtKB-UniRule"/>
</dbReference>
<keyword evidence="10 11" id="KW-0624">Polysaccharide degradation</keyword>
<dbReference type="FunFam" id="2.60.120.180:FF:000001">
    <property type="entry name" value="Endo-1,4-beta-xylanase"/>
    <property type="match status" value="1"/>
</dbReference>
<keyword evidence="5 11" id="KW-0858">Xylan degradation</keyword>
<evidence type="ECO:0000256" key="3">
    <source>
        <dbReference type="ARBA" id="ARBA00007792"/>
    </source>
</evidence>
<evidence type="ECO:0000313" key="18">
    <source>
        <dbReference type="Proteomes" id="UP001197093"/>
    </source>
</evidence>
<dbReference type="SUPFAM" id="SSF57180">
    <property type="entry name" value="Cellulose-binding domain"/>
    <property type="match status" value="1"/>
</dbReference>
<dbReference type="InterPro" id="IPR018208">
    <property type="entry name" value="GH11_AS_1"/>
</dbReference>
<feature type="region of interest" description="Disordered" evidence="13">
    <location>
        <begin position="220"/>
        <end position="252"/>
    </location>
</feature>
<dbReference type="PRINTS" id="PR00911">
    <property type="entry name" value="GLHYDRLASE11"/>
</dbReference>
<dbReference type="EC" id="3.2.1.8" evidence="4 11"/>
<reference evidence="17" key="1">
    <citation type="submission" date="2023-02" db="EMBL/GenBank/DDBJ databases">
        <authorList>
            <person name="Palmer J.M."/>
        </authorList>
    </citation>
    <scope>NUCLEOTIDE SEQUENCE</scope>
    <source>
        <strain evidence="17">FW57</strain>
    </source>
</reference>
<dbReference type="InterPro" id="IPR033119">
    <property type="entry name" value="GH11_AS_2"/>
</dbReference>
<dbReference type="PROSITE" id="PS00777">
    <property type="entry name" value="GH11_2"/>
    <property type="match status" value="1"/>
</dbReference>
<dbReference type="InterPro" id="IPR035971">
    <property type="entry name" value="CBD_sf"/>
</dbReference>
<protein>
    <recommendedName>
        <fullName evidence="4 11">Endo-1,4-beta-xylanase</fullName>
        <ecNumber evidence="4 11">3.2.1.8</ecNumber>
    </recommendedName>
</protein>
<comment type="pathway">
    <text evidence="2 11 12">Glycan degradation; xylan degradation.</text>
</comment>
<gene>
    <name evidence="17" type="primary">XYN2</name>
    <name evidence="17" type="ORF">NEMBOFW57_006336</name>
</gene>
<evidence type="ECO:0000256" key="14">
    <source>
        <dbReference type="SAM" id="SignalP"/>
    </source>
</evidence>
<feature type="compositionally biased region" description="Gly residues" evidence="13">
    <location>
        <begin position="223"/>
        <end position="252"/>
    </location>
</feature>
<evidence type="ECO:0000256" key="7">
    <source>
        <dbReference type="ARBA" id="ARBA00022801"/>
    </source>
</evidence>
<keyword evidence="7 11" id="KW-0378">Hydrolase</keyword>
<feature type="active site" description="Nucleophile" evidence="11">
    <location>
        <position position="116"/>
    </location>
</feature>
<evidence type="ECO:0000313" key="17">
    <source>
        <dbReference type="EMBL" id="KAG7289958.1"/>
    </source>
</evidence>
<dbReference type="GO" id="GO:0005576">
    <property type="term" value="C:extracellular region"/>
    <property type="evidence" value="ECO:0007669"/>
    <property type="project" value="InterPro"/>
</dbReference>
<evidence type="ECO:0000256" key="9">
    <source>
        <dbReference type="ARBA" id="ARBA00023295"/>
    </source>
</evidence>
<dbReference type="Pfam" id="PF00734">
    <property type="entry name" value="CBM_1"/>
    <property type="match status" value="1"/>
</dbReference>
<evidence type="ECO:0000259" key="15">
    <source>
        <dbReference type="PROSITE" id="PS51164"/>
    </source>
</evidence>
<dbReference type="SUPFAM" id="SSF49899">
    <property type="entry name" value="Concanavalin A-like lectins/glucanases"/>
    <property type="match status" value="1"/>
</dbReference>
<dbReference type="InterPro" id="IPR013319">
    <property type="entry name" value="GH11/12"/>
</dbReference>
<evidence type="ECO:0000256" key="13">
    <source>
        <dbReference type="SAM" id="MobiDB-lite"/>
    </source>
</evidence>
<proteinExistence type="inferred from homology"/>
<comment type="caution">
    <text evidence="17">The sequence shown here is derived from an EMBL/GenBank/DDBJ whole genome shotgun (WGS) entry which is preliminary data.</text>
</comment>
<evidence type="ECO:0000256" key="4">
    <source>
        <dbReference type="ARBA" id="ARBA00012590"/>
    </source>
</evidence>
<dbReference type="Gene3D" id="2.60.120.180">
    <property type="match status" value="1"/>
</dbReference>
<keyword evidence="18" id="KW-1185">Reference proteome</keyword>
<organism evidence="17 18">
    <name type="scientific">Staphylotrichum longicolle</name>
    <dbReference type="NCBI Taxonomy" id="669026"/>
    <lineage>
        <taxon>Eukaryota</taxon>
        <taxon>Fungi</taxon>
        <taxon>Dikarya</taxon>
        <taxon>Ascomycota</taxon>
        <taxon>Pezizomycotina</taxon>
        <taxon>Sordariomycetes</taxon>
        <taxon>Sordariomycetidae</taxon>
        <taxon>Sordariales</taxon>
        <taxon>Chaetomiaceae</taxon>
        <taxon>Staphylotrichum</taxon>
    </lineage>
</organism>
<evidence type="ECO:0000256" key="5">
    <source>
        <dbReference type="ARBA" id="ARBA00022651"/>
    </source>
</evidence>
<feature type="active site" description="Proton donor" evidence="11">
    <location>
        <position position="207"/>
    </location>
</feature>
<evidence type="ECO:0000256" key="6">
    <source>
        <dbReference type="ARBA" id="ARBA00022729"/>
    </source>
</evidence>
<evidence type="ECO:0000256" key="1">
    <source>
        <dbReference type="ARBA" id="ARBA00000681"/>
    </source>
</evidence>
<dbReference type="InterPro" id="IPR000254">
    <property type="entry name" value="CBD"/>
</dbReference>